<accession>A0ABR8CAG3</accession>
<proteinExistence type="predicted"/>
<protein>
    <submittedName>
        <fullName evidence="1">Uncharacterized protein</fullName>
    </submittedName>
</protein>
<dbReference type="InterPro" id="IPR018247">
    <property type="entry name" value="EF_Hand_1_Ca_BS"/>
</dbReference>
<reference evidence="1 2" key="1">
    <citation type="journal article" date="2020" name="ISME J.">
        <title>Comparative genomics reveals insights into cyanobacterial evolution and habitat adaptation.</title>
        <authorList>
            <person name="Chen M.Y."/>
            <person name="Teng W.K."/>
            <person name="Zhao L."/>
            <person name="Hu C.X."/>
            <person name="Zhou Y.K."/>
            <person name="Han B.P."/>
            <person name="Song L.R."/>
            <person name="Shu W.S."/>
        </authorList>
    </citation>
    <scope>NUCLEOTIDE SEQUENCE [LARGE SCALE GENOMIC DNA]</scope>
    <source>
        <strain evidence="1 2">FACHB-1050</strain>
    </source>
</reference>
<evidence type="ECO:0000313" key="1">
    <source>
        <dbReference type="EMBL" id="MBD2316562.1"/>
    </source>
</evidence>
<dbReference type="PROSITE" id="PS00018">
    <property type="entry name" value="EF_HAND_1"/>
    <property type="match status" value="1"/>
</dbReference>
<name>A0ABR8CAG3_9CYAN</name>
<dbReference type="Proteomes" id="UP000618445">
    <property type="component" value="Unassembled WGS sequence"/>
</dbReference>
<keyword evidence="2" id="KW-1185">Reference proteome</keyword>
<comment type="caution">
    <text evidence="1">The sequence shown here is derived from an EMBL/GenBank/DDBJ whole genome shotgun (WGS) entry which is preliminary data.</text>
</comment>
<dbReference type="EMBL" id="JACJQY010000007">
    <property type="protein sequence ID" value="MBD2316562.1"/>
    <property type="molecule type" value="Genomic_DNA"/>
</dbReference>
<sequence>MSESITLELPEPLVKKVKEIAALNRQGIEEMLIEWIDRTINEIPIDTLPDEQVVALCNLQMGGHQQRLFSDLQDRNSEGLLNAQEVKKLNELMQVYRHGSVRKAKAMQVAVMRGLIPALNAVCYS</sequence>
<organism evidence="1 2">
    <name type="scientific">Phormidium tenue FACHB-1050</name>
    <dbReference type="NCBI Taxonomy" id="2692857"/>
    <lineage>
        <taxon>Bacteria</taxon>
        <taxon>Bacillati</taxon>
        <taxon>Cyanobacteriota</taxon>
        <taxon>Cyanophyceae</taxon>
        <taxon>Oscillatoriophycideae</taxon>
        <taxon>Oscillatoriales</taxon>
        <taxon>Oscillatoriaceae</taxon>
        <taxon>Phormidium</taxon>
    </lineage>
</organism>
<evidence type="ECO:0000313" key="2">
    <source>
        <dbReference type="Proteomes" id="UP000618445"/>
    </source>
</evidence>
<gene>
    <name evidence="1" type="ORF">H6G05_06840</name>
</gene>
<dbReference type="RefSeq" id="WP_190577449.1">
    <property type="nucleotide sequence ID" value="NZ_CAWPQU010000067.1"/>
</dbReference>